<dbReference type="EMBL" id="JABEBT010000098">
    <property type="protein sequence ID" value="KAF7632594.1"/>
    <property type="molecule type" value="Genomic_DNA"/>
</dbReference>
<reference evidence="2" key="1">
    <citation type="journal article" date="2020" name="Ecol. Evol.">
        <title>Genome structure and content of the rice root-knot nematode (Meloidogyne graminicola).</title>
        <authorList>
            <person name="Phan N.T."/>
            <person name="Danchin E.G.J."/>
            <person name="Klopp C."/>
            <person name="Perfus-Barbeoch L."/>
            <person name="Kozlowski D.K."/>
            <person name="Koutsovoulos G.D."/>
            <person name="Lopez-Roques C."/>
            <person name="Bouchez O."/>
            <person name="Zahm M."/>
            <person name="Besnard G."/>
            <person name="Bellafiore S."/>
        </authorList>
    </citation>
    <scope>NUCLEOTIDE SEQUENCE</scope>
    <source>
        <strain evidence="2">VN-18</strain>
    </source>
</reference>
<dbReference type="Proteomes" id="UP000605970">
    <property type="component" value="Unassembled WGS sequence"/>
</dbReference>
<organism evidence="2 3">
    <name type="scientific">Meloidogyne graminicola</name>
    <dbReference type="NCBI Taxonomy" id="189291"/>
    <lineage>
        <taxon>Eukaryota</taxon>
        <taxon>Metazoa</taxon>
        <taxon>Ecdysozoa</taxon>
        <taxon>Nematoda</taxon>
        <taxon>Chromadorea</taxon>
        <taxon>Rhabditida</taxon>
        <taxon>Tylenchina</taxon>
        <taxon>Tylenchomorpha</taxon>
        <taxon>Tylenchoidea</taxon>
        <taxon>Meloidogynidae</taxon>
        <taxon>Meloidogyninae</taxon>
        <taxon>Meloidogyne</taxon>
    </lineage>
</organism>
<feature type="region of interest" description="Disordered" evidence="1">
    <location>
        <begin position="129"/>
        <end position="148"/>
    </location>
</feature>
<accession>A0A8S9ZH09</accession>
<comment type="caution">
    <text evidence="2">The sequence shown here is derived from an EMBL/GenBank/DDBJ whole genome shotgun (WGS) entry which is preliminary data.</text>
</comment>
<sequence>WDRFTLPVIHELQHKILNASEQIESILRHNNVRVQDHVRLGDPALPEEPTFKDLFKRLKNQIHVLCVLIEADDLKQGPALNEDEINAIKEGNKIIDDLNTNINKFIKEAEEDEFSEEDDFKILYEKSKSCDGETSKEQSSSAQARFFD</sequence>
<evidence type="ECO:0000313" key="2">
    <source>
        <dbReference type="EMBL" id="KAF7632594.1"/>
    </source>
</evidence>
<dbReference type="OrthoDB" id="10592744at2759"/>
<gene>
    <name evidence="2" type="ORF">Mgra_00007973</name>
</gene>
<feature type="non-terminal residue" evidence="2">
    <location>
        <position position="1"/>
    </location>
</feature>
<name>A0A8S9ZH09_9BILA</name>
<evidence type="ECO:0000313" key="3">
    <source>
        <dbReference type="Proteomes" id="UP000605970"/>
    </source>
</evidence>
<proteinExistence type="predicted"/>
<dbReference type="AlphaFoldDB" id="A0A8S9ZH09"/>
<evidence type="ECO:0000256" key="1">
    <source>
        <dbReference type="SAM" id="MobiDB-lite"/>
    </source>
</evidence>
<keyword evidence="3" id="KW-1185">Reference proteome</keyword>
<protein>
    <submittedName>
        <fullName evidence="2">Uncharacterized protein</fullName>
    </submittedName>
</protein>
<feature type="compositionally biased region" description="Polar residues" evidence="1">
    <location>
        <begin position="137"/>
        <end position="148"/>
    </location>
</feature>